<dbReference type="FunFam" id="3.40.50.1370:FF:000008">
    <property type="entry name" value="Ornithine carbamoyltransferase"/>
    <property type="match status" value="1"/>
</dbReference>
<dbReference type="GO" id="GO:0004585">
    <property type="term" value="F:ornithine carbamoyltransferase activity"/>
    <property type="evidence" value="ECO:0007669"/>
    <property type="project" value="UniProtKB-UniRule"/>
</dbReference>
<evidence type="ECO:0000259" key="8">
    <source>
        <dbReference type="Pfam" id="PF00185"/>
    </source>
</evidence>
<feature type="binding site" evidence="7">
    <location>
        <position position="108"/>
    </location>
    <ligand>
        <name>carbamoyl phosphate</name>
        <dbReference type="ChEBI" id="CHEBI:58228"/>
    </ligand>
</feature>
<feature type="binding site" evidence="7">
    <location>
        <position position="320"/>
    </location>
    <ligand>
        <name>carbamoyl phosphate</name>
        <dbReference type="ChEBI" id="CHEBI:58228"/>
    </ligand>
</feature>
<feature type="binding site" evidence="7">
    <location>
        <begin position="274"/>
        <end position="275"/>
    </location>
    <ligand>
        <name>carbamoyl phosphate</name>
        <dbReference type="ChEBI" id="CHEBI:58228"/>
    </ligand>
</feature>
<comment type="subcellular location">
    <subcellularLocation>
        <location evidence="1 7">Cytoplasm</location>
    </subcellularLocation>
</comment>
<dbReference type="GO" id="GO:0019240">
    <property type="term" value="P:citrulline biosynthetic process"/>
    <property type="evidence" value="ECO:0007669"/>
    <property type="project" value="TreeGrafter"/>
</dbReference>
<feature type="binding site" evidence="7">
    <location>
        <begin position="237"/>
        <end position="238"/>
    </location>
    <ligand>
        <name>L-ornithine</name>
        <dbReference type="ChEBI" id="CHEBI:46911"/>
    </ligand>
</feature>
<evidence type="ECO:0000313" key="11">
    <source>
        <dbReference type="Proteomes" id="UP000203229"/>
    </source>
</evidence>
<dbReference type="PRINTS" id="PR00100">
    <property type="entry name" value="AOTCASE"/>
</dbReference>
<dbReference type="GO" id="GO:0005737">
    <property type="term" value="C:cytoplasm"/>
    <property type="evidence" value="ECO:0007669"/>
    <property type="project" value="UniProtKB-SubCell"/>
</dbReference>
<dbReference type="RefSeq" id="WP_094049191.1">
    <property type="nucleotide sequence ID" value="NZ_CP022535.1"/>
</dbReference>
<accession>A0A222EPS4</accession>
<evidence type="ECO:0000259" key="9">
    <source>
        <dbReference type="Pfam" id="PF02729"/>
    </source>
</evidence>
<feature type="binding site" evidence="7">
    <location>
        <position position="169"/>
    </location>
    <ligand>
        <name>L-ornithine</name>
        <dbReference type="ChEBI" id="CHEBI:46911"/>
    </ligand>
</feature>
<dbReference type="SUPFAM" id="SSF53671">
    <property type="entry name" value="Aspartate/ornithine carbamoyltransferase"/>
    <property type="match status" value="1"/>
</dbReference>
<dbReference type="NCBIfam" id="TIGR00658">
    <property type="entry name" value="orni_carb_tr"/>
    <property type="match status" value="1"/>
</dbReference>
<organism evidence="10 11">
    <name type="scientific">Spiroplasma corruscae</name>
    <dbReference type="NCBI Taxonomy" id="216934"/>
    <lineage>
        <taxon>Bacteria</taxon>
        <taxon>Bacillati</taxon>
        <taxon>Mycoplasmatota</taxon>
        <taxon>Mollicutes</taxon>
        <taxon>Entomoplasmatales</taxon>
        <taxon>Spiroplasmataceae</taxon>
        <taxon>Spiroplasma</taxon>
    </lineage>
</organism>
<dbReference type="OrthoDB" id="9802587at2"/>
<proteinExistence type="inferred from homology"/>
<dbReference type="Pfam" id="PF02729">
    <property type="entry name" value="OTCace_N"/>
    <property type="match status" value="1"/>
</dbReference>
<protein>
    <recommendedName>
        <fullName evidence="3 7">Ornithine carbamoyltransferase</fullName>
        <shortName evidence="7">OTCase</shortName>
        <ecNumber evidence="3 7">2.1.3.3</ecNumber>
    </recommendedName>
</protein>
<sequence length="334" mass="37660">MAINLKGRNFLKLLDFSQREIYYLLDLSKQLKEAKYTGTERKQLEGKTVALIFQKDSTRTRCAFEVGAADLGMNSVYLGPSGSQFGKKESVEDSAKVLGRMFDGIQFRGFKQSDVENLAKYSGVPVWNGLTDEWHPTQMLADIMTIQEAKGIKKVQGIKLVYFGDCRFNMANSYMVVCAKLGMNFIGCAPKNLWPNDDLLKQCKEIAKLNGGSIEMTIDHTLAAYDADVIATDVWVSMGEDSKMWGSRIKELKNYQVNMEKIKQAKDDVIFLHCLPSFHDDKTEVAQEVIKNFGGNGELEVTDEVFNSKYSYVFEEAENRLHTIKAVMLATIRG</sequence>
<dbReference type="KEGG" id="scou:SCORR_v1c06740"/>
<gene>
    <name evidence="10" type="primary">arcB</name>
    <name evidence="10" type="ORF">SCORR_v1c06740</name>
</gene>
<dbReference type="InterPro" id="IPR006132">
    <property type="entry name" value="Asp/Orn_carbamoyltranf_P-bd"/>
</dbReference>
<dbReference type="PANTHER" id="PTHR45753">
    <property type="entry name" value="ORNITHINE CARBAMOYLTRANSFERASE, MITOCHONDRIAL"/>
    <property type="match status" value="1"/>
</dbReference>
<feature type="binding site" evidence="7">
    <location>
        <position position="84"/>
    </location>
    <ligand>
        <name>carbamoyl phosphate</name>
        <dbReference type="ChEBI" id="CHEBI:58228"/>
    </ligand>
</feature>
<evidence type="ECO:0000256" key="6">
    <source>
        <dbReference type="ARBA" id="ARBA00048772"/>
    </source>
</evidence>
<feature type="domain" description="Aspartate/ornithine carbamoyltransferase Asp/Orn-binding" evidence="8">
    <location>
        <begin position="156"/>
        <end position="330"/>
    </location>
</feature>
<evidence type="ECO:0000313" key="10">
    <source>
        <dbReference type="EMBL" id="ASP28446.1"/>
    </source>
</evidence>
<keyword evidence="11" id="KW-1185">Reference proteome</keyword>
<dbReference type="PRINTS" id="PR00102">
    <property type="entry name" value="OTCASE"/>
</dbReference>
<feature type="domain" description="Aspartate/ornithine carbamoyltransferase carbamoyl-P binding" evidence="9">
    <location>
        <begin position="8"/>
        <end position="148"/>
    </location>
</feature>
<dbReference type="InterPro" id="IPR024904">
    <property type="entry name" value="OTCase_ArgI"/>
</dbReference>
<name>A0A222EPS4_9MOLU</name>
<dbReference type="InterPro" id="IPR006131">
    <property type="entry name" value="Asp_carbamoyltransf_Asp/Orn-bd"/>
</dbReference>
<feature type="binding site" evidence="7">
    <location>
        <begin position="135"/>
        <end position="138"/>
    </location>
    <ligand>
        <name>carbamoyl phosphate</name>
        <dbReference type="ChEBI" id="CHEBI:58228"/>
    </ligand>
</feature>
<dbReference type="EMBL" id="CP022535">
    <property type="protein sequence ID" value="ASP28446.1"/>
    <property type="molecule type" value="Genomic_DNA"/>
</dbReference>
<comment type="catalytic activity">
    <reaction evidence="6 7">
        <text>carbamoyl phosphate + L-ornithine = L-citrulline + phosphate + H(+)</text>
        <dbReference type="Rhea" id="RHEA:19513"/>
        <dbReference type="ChEBI" id="CHEBI:15378"/>
        <dbReference type="ChEBI" id="CHEBI:43474"/>
        <dbReference type="ChEBI" id="CHEBI:46911"/>
        <dbReference type="ChEBI" id="CHEBI:57743"/>
        <dbReference type="ChEBI" id="CHEBI:58228"/>
        <dbReference type="EC" id="2.1.3.3"/>
    </reaction>
</comment>
<dbReference type="GO" id="GO:0016597">
    <property type="term" value="F:amino acid binding"/>
    <property type="evidence" value="ECO:0007669"/>
    <property type="project" value="InterPro"/>
</dbReference>
<evidence type="ECO:0000256" key="5">
    <source>
        <dbReference type="ARBA" id="ARBA00022679"/>
    </source>
</evidence>
<dbReference type="InterPro" id="IPR002292">
    <property type="entry name" value="Orn/put_carbamltrans"/>
</dbReference>
<feature type="binding site" evidence="7">
    <location>
        <begin position="57"/>
        <end position="60"/>
    </location>
    <ligand>
        <name>carbamoyl phosphate</name>
        <dbReference type="ChEBI" id="CHEBI:58228"/>
    </ligand>
</feature>
<dbReference type="PANTHER" id="PTHR45753:SF1">
    <property type="entry name" value="ORNITHINE CARBAMOYLTRANSFERASE, CATABOLIC"/>
    <property type="match status" value="1"/>
</dbReference>
<dbReference type="EC" id="2.1.3.3" evidence="3 7"/>
<dbReference type="InterPro" id="IPR006130">
    <property type="entry name" value="Asp/Orn_carbamoylTrfase"/>
</dbReference>
<evidence type="ECO:0000256" key="4">
    <source>
        <dbReference type="ARBA" id="ARBA00022490"/>
    </source>
</evidence>
<dbReference type="GO" id="GO:0042450">
    <property type="term" value="P:L-arginine biosynthetic process via ornithine"/>
    <property type="evidence" value="ECO:0007669"/>
    <property type="project" value="UniProtKB-UniRule"/>
</dbReference>
<evidence type="ECO:0000256" key="2">
    <source>
        <dbReference type="ARBA" id="ARBA00007805"/>
    </source>
</evidence>
<keyword evidence="4 7" id="KW-0963">Cytoplasm</keyword>
<dbReference type="PROSITE" id="PS00097">
    <property type="entry name" value="CARBAMOYLTRANSFERASE"/>
    <property type="match status" value="1"/>
</dbReference>
<dbReference type="Pfam" id="PF00185">
    <property type="entry name" value="OTCace"/>
    <property type="match status" value="1"/>
</dbReference>
<keyword evidence="5 7" id="KW-0808">Transferase</keyword>
<evidence type="ECO:0000256" key="3">
    <source>
        <dbReference type="ARBA" id="ARBA00013007"/>
    </source>
</evidence>
<evidence type="ECO:0000256" key="1">
    <source>
        <dbReference type="ARBA" id="ARBA00004496"/>
    </source>
</evidence>
<comment type="similarity">
    <text evidence="2 7">Belongs to the aspartate/ornithine carbamoyltransferase superfamily. OTCase family.</text>
</comment>
<dbReference type="InterPro" id="IPR036901">
    <property type="entry name" value="Asp/Orn_carbamoylTrfase_sf"/>
</dbReference>
<dbReference type="Gene3D" id="3.40.50.1370">
    <property type="entry name" value="Aspartate/ornithine carbamoyltransferase"/>
    <property type="match status" value="2"/>
</dbReference>
<dbReference type="Proteomes" id="UP000203229">
    <property type="component" value="Chromosome"/>
</dbReference>
<feature type="binding site" evidence="7">
    <location>
        <position position="233"/>
    </location>
    <ligand>
        <name>L-ornithine</name>
        <dbReference type="ChEBI" id="CHEBI:46911"/>
    </ligand>
</feature>
<reference evidence="10 11" key="1">
    <citation type="submission" date="2017-07" db="EMBL/GenBank/DDBJ databases">
        <title>Complete genome sequence of Spiroplasma corruscae EC-1 (DSM 19793).</title>
        <authorList>
            <person name="Tsai Y.-M."/>
            <person name="Lo W.-S."/>
            <person name="Kuo C.-H."/>
        </authorList>
    </citation>
    <scope>NUCLEOTIDE SEQUENCE [LARGE SCALE GENOMIC DNA]</scope>
    <source>
        <strain evidence="10 11">EC-1</strain>
    </source>
</reference>
<dbReference type="AlphaFoldDB" id="A0A222EPS4"/>
<evidence type="ECO:0000256" key="7">
    <source>
        <dbReference type="HAMAP-Rule" id="MF_01109"/>
    </source>
</evidence>
<dbReference type="HAMAP" id="MF_01109">
    <property type="entry name" value="OTCase"/>
    <property type="match status" value="1"/>
</dbReference>